<dbReference type="Proteomes" id="UP000564644">
    <property type="component" value="Unassembled WGS sequence"/>
</dbReference>
<dbReference type="PANTHER" id="PTHR43214">
    <property type="entry name" value="TWO-COMPONENT RESPONSE REGULATOR"/>
    <property type="match status" value="1"/>
</dbReference>
<dbReference type="InterPro" id="IPR000792">
    <property type="entry name" value="Tscrpt_reg_LuxR_C"/>
</dbReference>
<dbReference type="GO" id="GO:0003677">
    <property type="term" value="F:DNA binding"/>
    <property type="evidence" value="ECO:0007669"/>
    <property type="project" value="UniProtKB-KW"/>
</dbReference>
<dbReference type="Gene3D" id="3.40.50.2300">
    <property type="match status" value="1"/>
</dbReference>
<dbReference type="SMART" id="SM00448">
    <property type="entry name" value="REC"/>
    <property type="match status" value="1"/>
</dbReference>
<feature type="domain" description="HTH luxR-type" evidence="6">
    <location>
        <begin position="138"/>
        <end position="203"/>
    </location>
</feature>
<dbReference type="SUPFAM" id="SSF46894">
    <property type="entry name" value="C-terminal effector domain of the bipartite response regulators"/>
    <property type="match status" value="1"/>
</dbReference>
<gene>
    <name evidence="8" type="ORF">H7C18_17800</name>
</gene>
<keyword evidence="9" id="KW-1185">Reference proteome</keyword>
<keyword evidence="3" id="KW-0238">DNA-binding</keyword>
<sequence>MLVEDDPIWREHLTNYLSREEDLIMVGSAANREDAIHLARLSDANIVLMDLVLTGEGYDGIEAALDIQEIREVKVIMLTGVDEEEAIKHTFAAGAINYVTKTHYEDIPCAIRAAYHNMEYIHPDSAGVIRREFRRLWRDQQGKLLTPSEKEILKRIHLGKKQVMIQTELHTAESTVKKHVNSILKKLGVRSSRDAARKAKRLGMLD</sequence>
<dbReference type="PROSITE" id="PS50043">
    <property type="entry name" value="HTH_LUXR_2"/>
    <property type="match status" value="1"/>
</dbReference>
<dbReference type="CDD" id="cd17535">
    <property type="entry name" value="REC_NarL-like"/>
    <property type="match status" value="1"/>
</dbReference>
<feature type="domain" description="Response regulatory" evidence="7">
    <location>
        <begin position="1"/>
        <end position="116"/>
    </location>
</feature>
<dbReference type="SMART" id="SM00421">
    <property type="entry name" value="HTH_LUXR"/>
    <property type="match status" value="1"/>
</dbReference>
<keyword evidence="4" id="KW-0804">Transcription</keyword>
<evidence type="ECO:0000313" key="9">
    <source>
        <dbReference type="Proteomes" id="UP000564644"/>
    </source>
</evidence>
<dbReference type="GO" id="GO:0000160">
    <property type="term" value="P:phosphorelay signal transduction system"/>
    <property type="evidence" value="ECO:0007669"/>
    <property type="project" value="InterPro"/>
</dbReference>
<evidence type="ECO:0000256" key="4">
    <source>
        <dbReference type="ARBA" id="ARBA00023163"/>
    </source>
</evidence>
<proteinExistence type="predicted"/>
<name>A0A7X0SML8_9BACL</name>
<dbReference type="InterPro" id="IPR011006">
    <property type="entry name" value="CheY-like_superfamily"/>
</dbReference>
<evidence type="ECO:0000256" key="2">
    <source>
        <dbReference type="ARBA" id="ARBA00023015"/>
    </source>
</evidence>
<dbReference type="Pfam" id="PF00196">
    <property type="entry name" value="GerE"/>
    <property type="match status" value="1"/>
</dbReference>
<reference evidence="8 9" key="1">
    <citation type="submission" date="2020-08" db="EMBL/GenBank/DDBJ databases">
        <title>Cohnella phylogeny.</title>
        <authorList>
            <person name="Dunlap C."/>
        </authorList>
    </citation>
    <scope>NUCLEOTIDE SEQUENCE [LARGE SCALE GENOMIC DNA]</scope>
    <source>
        <strain evidence="8 9">CBP 2801</strain>
    </source>
</reference>
<feature type="modified residue" description="4-aspartylphosphate" evidence="5">
    <location>
        <position position="50"/>
    </location>
</feature>
<evidence type="ECO:0000259" key="6">
    <source>
        <dbReference type="PROSITE" id="PS50043"/>
    </source>
</evidence>
<organism evidence="8 9">
    <name type="scientific">Cohnella zeiphila</name>
    <dbReference type="NCBI Taxonomy" id="2761120"/>
    <lineage>
        <taxon>Bacteria</taxon>
        <taxon>Bacillati</taxon>
        <taxon>Bacillota</taxon>
        <taxon>Bacilli</taxon>
        <taxon>Bacillales</taxon>
        <taxon>Paenibacillaceae</taxon>
        <taxon>Cohnella</taxon>
    </lineage>
</organism>
<dbReference type="CDD" id="cd06170">
    <property type="entry name" value="LuxR_C_like"/>
    <property type="match status" value="1"/>
</dbReference>
<dbReference type="InterPro" id="IPR016032">
    <property type="entry name" value="Sig_transdc_resp-reg_C-effctor"/>
</dbReference>
<accession>A0A7X0SML8</accession>
<dbReference type="InterPro" id="IPR058245">
    <property type="entry name" value="NreC/VraR/RcsB-like_REC"/>
</dbReference>
<evidence type="ECO:0000259" key="7">
    <source>
        <dbReference type="PROSITE" id="PS50110"/>
    </source>
</evidence>
<keyword evidence="2" id="KW-0805">Transcription regulation</keyword>
<evidence type="ECO:0000256" key="5">
    <source>
        <dbReference type="PROSITE-ProRule" id="PRU00169"/>
    </source>
</evidence>
<evidence type="ECO:0000256" key="3">
    <source>
        <dbReference type="ARBA" id="ARBA00023125"/>
    </source>
</evidence>
<dbReference type="InterPro" id="IPR039420">
    <property type="entry name" value="WalR-like"/>
</dbReference>
<dbReference type="EMBL" id="JACJVO010000021">
    <property type="protein sequence ID" value="MBB6732770.1"/>
    <property type="molecule type" value="Genomic_DNA"/>
</dbReference>
<dbReference type="InterPro" id="IPR001789">
    <property type="entry name" value="Sig_transdc_resp-reg_receiver"/>
</dbReference>
<evidence type="ECO:0000256" key="1">
    <source>
        <dbReference type="ARBA" id="ARBA00022553"/>
    </source>
</evidence>
<keyword evidence="1 5" id="KW-0597">Phosphoprotein</keyword>
<dbReference type="AlphaFoldDB" id="A0A7X0SML8"/>
<dbReference type="PRINTS" id="PR00038">
    <property type="entry name" value="HTHLUXR"/>
</dbReference>
<dbReference type="PANTHER" id="PTHR43214:SF43">
    <property type="entry name" value="TWO-COMPONENT RESPONSE REGULATOR"/>
    <property type="match status" value="1"/>
</dbReference>
<dbReference type="Pfam" id="PF00072">
    <property type="entry name" value="Response_reg"/>
    <property type="match status" value="1"/>
</dbReference>
<dbReference type="SUPFAM" id="SSF52172">
    <property type="entry name" value="CheY-like"/>
    <property type="match status" value="1"/>
</dbReference>
<comment type="caution">
    <text evidence="8">The sequence shown here is derived from an EMBL/GenBank/DDBJ whole genome shotgun (WGS) entry which is preliminary data.</text>
</comment>
<evidence type="ECO:0000313" key="8">
    <source>
        <dbReference type="EMBL" id="MBB6732770.1"/>
    </source>
</evidence>
<protein>
    <submittedName>
        <fullName evidence="8">Response regulator transcription factor</fullName>
    </submittedName>
</protein>
<dbReference type="GO" id="GO:0006355">
    <property type="term" value="P:regulation of DNA-templated transcription"/>
    <property type="evidence" value="ECO:0007669"/>
    <property type="project" value="InterPro"/>
</dbReference>
<dbReference type="PROSITE" id="PS50110">
    <property type="entry name" value="RESPONSE_REGULATORY"/>
    <property type="match status" value="1"/>
</dbReference>